<evidence type="ECO:0000256" key="4">
    <source>
        <dbReference type="SAM" id="MobiDB-lite"/>
    </source>
</evidence>
<dbReference type="InterPro" id="IPR025110">
    <property type="entry name" value="AMP-bd_C"/>
</dbReference>
<keyword evidence="3" id="KW-0597">Phosphoprotein</keyword>
<evidence type="ECO:0000259" key="5">
    <source>
        <dbReference type="PROSITE" id="PS50075"/>
    </source>
</evidence>
<proteinExistence type="predicted"/>
<dbReference type="InterPro" id="IPR023213">
    <property type="entry name" value="CAT-like_dom_sf"/>
</dbReference>
<feature type="region of interest" description="Disordered" evidence="4">
    <location>
        <begin position="1"/>
        <end position="31"/>
    </location>
</feature>
<name>A0ABW6LQ25_9ACTN</name>
<comment type="cofactor">
    <cofactor evidence="1">
        <name>pantetheine 4'-phosphate</name>
        <dbReference type="ChEBI" id="CHEBI:47942"/>
    </cofactor>
</comment>
<dbReference type="PANTHER" id="PTHR45527:SF1">
    <property type="entry name" value="FATTY ACID SYNTHASE"/>
    <property type="match status" value="1"/>
</dbReference>
<dbReference type="CDD" id="cd05930">
    <property type="entry name" value="A_NRPS"/>
    <property type="match status" value="2"/>
</dbReference>
<dbReference type="PROSITE" id="PS00012">
    <property type="entry name" value="PHOSPHOPANTETHEINE"/>
    <property type="match status" value="3"/>
</dbReference>
<dbReference type="InterPro" id="IPR045851">
    <property type="entry name" value="AMP-bd_C_sf"/>
</dbReference>
<evidence type="ECO:0000313" key="7">
    <source>
        <dbReference type="Proteomes" id="UP001601288"/>
    </source>
</evidence>
<reference evidence="6 7" key="1">
    <citation type="submission" date="2024-10" db="EMBL/GenBank/DDBJ databases">
        <title>The Natural Products Discovery Center: Release of the First 8490 Sequenced Strains for Exploring Actinobacteria Biosynthetic Diversity.</title>
        <authorList>
            <person name="Kalkreuter E."/>
            <person name="Kautsar S.A."/>
            <person name="Yang D."/>
            <person name="Bader C.D."/>
            <person name="Teijaro C.N."/>
            <person name="Fluegel L."/>
            <person name="Davis C.M."/>
            <person name="Simpson J.R."/>
            <person name="Lauterbach L."/>
            <person name="Steele A.D."/>
            <person name="Gui C."/>
            <person name="Meng S."/>
            <person name="Li G."/>
            <person name="Viehrig K."/>
            <person name="Ye F."/>
            <person name="Su P."/>
            <person name="Kiefer A.F."/>
            <person name="Nichols A."/>
            <person name="Cepeda A.J."/>
            <person name="Yan W."/>
            <person name="Fan B."/>
            <person name="Jiang Y."/>
            <person name="Adhikari A."/>
            <person name="Zheng C.-J."/>
            <person name="Schuster L."/>
            <person name="Cowan T.M."/>
            <person name="Smanski M.J."/>
            <person name="Chevrette M.G."/>
            <person name="De Carvalho L.P.S."/>
            <person name="Shen B."/>
        </authorList>
    </citation>
    <scope>NUCLEOTIDE SEQUENCE [LARGE SCALE GENOMIC DNA]</scope>
    <source>
        <strain evidence="6 7">NPDC007066</strain>
    </source>
</reference>
<dbReference type="InterPro" id="IPR009081">
    <property type="entry name" value="PP-bd_ACP"/>
</dbReference>
<keyword evidence="7" id="KW-1185">Reference proteome</keyword>
<accession>A0ABW6LQ25</accession>
<comment type="caution">
    <text evidence="6">The sequence shown here is derived from an EMBL/GenBank/DDBJ whole genome shotgun (WGS) entry which is preliminary data.</text>
</comment>
<dbReference type="SUPFAM" id="SSF52777">
    <property type="entry name" value="CoA-dependent acyltransferases"/>
    <property type="match status" value="6"/>
</dbReference>
<dbReference type="Pfam" id="PF13193">
    <property type="entry name" value="AMP-binding_C"/>
    <property type="match status" value="2"/>
</dbReference>
<dbReference type="Gene3D" id="3.40.50.12780">
    <property type="entry name" value="N-terminal domain of ligase-like"/>
    <property type="match status" value="1"/>
</dbReference>
<dbReference type="Pfam" id="PF00668">
    <property type="entry name" value="Condensation"/>
    <property type="match status" value="3"/>
</dbReference>
<sequence>MTSDGTEARPGPAAGEPGESRNARSRMDTMSAAKRALLAKRIAGRRRTDEDAIKPVSRDGQLPLSPAQHRLWFMDQLNPGGTMFNVSTALRFEGALRPDVLDRSIRKVFRRHESLRTVFPSVGDGPMQRILPDVVVDLTPVTLPVPAAGAVEDGLRKALIAEASKPFSLEHGPLARATLFRAAPEDHVLQLVVHHSVCDGWSMSLVVDELLALYRSGASGADAQLKALPLQYADYAAWEAGPERTARLADGLAFWRRTLDGAVPVIELPFDRPRPAVQSFRGARHHFSLPAAIWPRVREIAADEHATPFMVLLAGFAALLSRYTSHDEVTALTPVANRPRAELESLVGFFANSLALRVDTSGEPDFRELVGRVRDLTQQALEHGEVPFDRVVEAVDPARDPSHTPISQVLFALVQDPELDVTADGVRVSVVEHHTPTAKYDLSLEIWPGADDVLHGVFEYATDLFDAATVARIGTHLGILLGALTEEPGTRIGDAPLLADAELRELVVDRNRTDDPALGNRPAHELFEDQADRTPDAIALVVDERRLTFAELNTLADRLAHRLRSEGVGPEERVALFLERGVDLVVAVLATLKAGGVYVPLDPADPAERVAYMLTDSDARVVVTDVRRAAALPESGARVLIAQEALATPAPADAPAHPAPHPDNAAYVIYTSGSTGRPKGVVVTHRGLGNYLEWSVRAYRVADGGGAPLVSSLRFDLSVTTLFCPLLAGSPVVLVKEGQELDRLSGILGRDVDYGLLKLTPAHLEALDKSLPPAEIEADGYLVVGGESLHGGTVAAWRKRAPGLRVVNEYGPTETVVGCCVYEVDESTDLSDTVPIGRPIANTRLHVLDNNLKPVARGAVGELFIGGAGVARGYWDRPDLTAERFVPDPFAPEPGGRLYRTGDLVRMRPDGELECLGRVDTQVKVRGYRVELEEIEAALTRLAAVREAVVLLREDRPGERRLAAYVTPASDGAARRAEEELRAELSAGLPEYMVPDHFMVLEALPLAQSGKVDRRALPQPDTGTPGATTNLPATPLEQVIAEIWADVLGVAPIGRDANFNALGGHSLLTVQAAARLRKALDMDLPLSVFLQAQSLADLAERIEALGGRAPRPGLVTAPRTGPIPLSYAQGRLYFMSRLAEGSSFYNVPIALRFDGALRPDAFRAAFAALWGRHEGLRVHFPSPAGDPVQKFLPAEDVPFEEADLTGVAVGEARLDAIVQEEAGRPFDLSRGPLLRGRLLRLAPDAHLALLTLHHAVSDGWSVSIVLDELMSLYRAFAADRPSPLAPLPHTYVDYTVWQRSWLDEETLDTQLGYWKQQLAGAPMLDLPTDRPRPAVQSYRGARHEVAWSRELSDAVAELARREGVSLFMALLSGFDVLMARVSGRDDVTVGTPIANRTMTELESIVGFFANTLALRVDLAGNPTFAEVLGRVKETADGAYAHQDVPFDMVVDAVAPQRSLSHSPLFQVRFALQNMPGGLPGAGEGLTLTEIESEQVTARFDLVVDLWETEDGLQGHAEYSTDLFDAETVARLMRRYEALLGRLVADPAQRILDTDLLLPGEHAELDTLAGTAANADADGPTFLERFREQVAHRPEEPAVTCGATTLSYGDLGRRSEQLARVLRGNGVGPETTVAVYLDRGTDLVVAVLAVLEAGGAYLPLDRAYPRERVAEIVSDALPALVLTSRALEAEAPSAPGRLLFLEDAGSAAAGDLPPAQCLAPDRPAYVVYTSGTKGKPKGVVLTHTGLNAYVHALPRALALPERPVVLHTASFAFSSSVRQLMVPLAHGGRVVLATREQLASPDELLAYAARNGVQVLDLVPSYLRVVAPALNRQDWRPEHVLTASEPLLHDLPEAIRDGSGGNGGGPRLVNMYGQTETTGIVATTPVAAERAGRGAVVPLGRPLDGMRVHIVDADLRRVPPGQPGEIAVGGPGLARGYLGDPELTAERFVPDPYGPAGGRLYRTGDRGRFLPGGELEFLGRIGDQVKIRGHRVEPGEVASELAALDGVRECAVLCAEDGADERRLVGYVALQPGTGTTAAALRTGLQQKLPDYMIPTIVTVGSLPRLSNGKVDRVALLATEATPVQTRTTPAAGAPRLATDDPGYLDRVVELVSIWKDVLRLPKVGTKDDFFELGGDSLHAIRVVDRARKAGIAITPAQFIANPTIAGLAAVAGDPEAPGTRHRGTLADIWKEVLRLPEVGDDDDFFELGGDSLHAIRVVDRARKAGIAITPAQFIANPTIAGLAAVAGEHTEPGDAPGETGAVPLVPSNLAFQERDFADKHLYTHIFMFDALERLDPRPMERAVAAVAAHHDSLRISFPKEAGAYRVKVHERFDQPLFTFVDLSALDPAAQGVAFRRLDATLHRKVDFEHGPLLHFALVRFGADRADRFVAIVHHQLMDNSSWGVLTEDLQAAYLAAAGGSEPELTPLTASFAQWARNLDALAHSAELDKDAAYWSDLAAKPVPHWPLDHQDGADDMASEDSVLVTLSGADTASLRRLIRRDYGLTLNDLLLAAVLKGFAEWTGQNSVLVDLVSRGRELGGEDLDLSRAIGRFSMTSPRLLDLPAAPGSRALLDSVAEQLRAVPRGGLGFGLLRYTGARPDVARALAPLGKPDILVNNWGEVGTFTDDSPLLGAPIEDAWPAPGLQRMHRLIVDGRVYDGALRLGFRFSRNLNDRDNIAKLAALVEDVLREMAHGAES</sequence>
<dbReference type="Gene3D" id="1.10.1200.10">
    <property type="entry name" value="ACP-like"/>
    <property type="match status" value="3"/>
</dbReference>
<organism evidence="6 7">
    <name type="scientific">Streptomyces massasporeus</name>
    <dbReference type="NCBI Taxonomy" id="67324"/>
    <lineage>
        <taxon>Bacteria</taxon>
        <taxon>Bacillati</taxon>
        <taxon>Actinomycetota</taxon>
        <taxon>Actinomycetes</taxon>
        <taxon>Kitasatosporales</taxon>
        <taxon>Streptomycetaceae</taxon>
        <taxon>Streptomyces</taxon>
    </lineage>
</organism>
<gene>
    <name evidence="6" type="ORF">ACFYM3_39175</name>
</gene>
<dbReference type="Proteomes" id="UP001601288">
    <property type="component" value="Unassembled WGS sequence"/>
</dbReference>
<evidence type="ECO:0000256" key="3">
    <source>
        <dbReference type="ARBA" id="ARBA00022553"/>
    </source>
</evidence>
<dbReference type="SUPFAM" id="SSF47336">
    <property type="entry name" value="ACP-like"/>
    <property type="match status" value="3"/>
</dbReference>
<evidence type="ECO:0000256" key="1">
    <source>
        <dbReference type="ARBA" id="ARBA00001957"/>
    </source>
</evidence>
<dbReference type="Gene3D" id="3.40.50.980">
    <property type="match status" value="2"/>
</dbReference>
<dbReference type="Pfam" id="PF00501">
    <property type="entry name" value="AMP-binding"/>
    <property type="match status" value="2"/>
</dbReference>
<dbReference type="RefSeq" id="WP_358289805.1">
    <property type="nucleotide sequence ID" value="NZ_JBEYGJ010000040.1"/>
</dbReference>
<feature type="domain" description="Carrier" evidence="5">
    <location>
        <begin position="2101"/>
        <end position="2175"/>
    </location>
</feature>
<keyword evidence="2" id="KW-0596">Phosphopantetheine</keyword>
<dbReference type="InterPro" id="IPR020806">
    <property type="entry name" value="PKS_PP-bd"/>
</dbReference>
<dbReference type="InterPro" id="IPR036736">
    <property type="entry name" value="ACP-like_sf"/>
</dbReference>
<dbReference type="Gene3D" id="3.30.300.30">
    <property type="match status" value="2"/>
</dbReference>
<dbReference type="Gene3D" id="3.30.559.10">
    <property type="entry name" value="Chloramphenicol acetyltransferase-like domain"/>
    <property type="match status" value="3"/>
</dbReference>
<dbReference type="InterPro" id="IPR000873">
    <property type="entry name" value="AMP-dep_synth/lig_dom"/>
</dbReference>
<dbReference type="PROSITE" id="PS00455">
    <property type="entry name" value="AMP_BINDING"/>
    <property type="match status" value="1"/>
</dbReference>
<feature type="domain" description="Carrier" evidence="5">
    <location>
        <begin position="2176"/>
        <end position="2250"/>
    </location>
</feature>
<evidence type="ECO:0000256" key="2">
    <source>
        <dbReference type="ARBA" id="ARBA00022450"/>
    </source>
</evidence>
<dbReference type="InterPro" id="IPR010071">
    <property type="entry name" value="AA_adenyl_dom"/>
</dbReference>
<protein>
    <submittedName>
        <fullName evidence="6">Amino acid adenylation domain-containing protein</fullName>
    </submittedName>
</protein>
<feature type="compositionally biased region" description="Basic and acidic residues" evidence="4">
    <location>
        <begin position="18"/>
        <end position="27"/>
    </location>
</feature>
<dbReference type="InterPro" id="IPR042099">
    <property type="entry name" value="ANL_N_sf"/>
</dbReference>
<dbReference type="InterPro" id="IPR001242">
    <property type="entry name" value="Condensation_dom"/>
</dbReference>
<dbReference type="Gene3D" id="3.30.559.30">
    <property type="entry name" value="Nonribosomal peptide synthetase, condensation domain"/>
    <property type="match status" value="3"/>
</dbReference>
<feature type="domain" description="Carrier" evidence="5">
    <location>
        <begin position="1031"/>
        <end position="1106"/>
    </location>
</feature>
<dbReference type="InterPro" id="IPR020845">
    <property type="entry name" value="AMP-binding_CS"/>
</dbReference>
<evidence type="ECO:0000313" key="6">
    <source>
        <dbReference type="EMBL" id="MFE9230504.1"/>
    </source>
</evidence>
<dbReference type="SUPFAM" id="SSF56801">
    <property type="entry name" value="Acetyl-CoA synthetase-like"/>
    <property type="match status" value="2"/>
</dbReference>
<dbReference type="Gene3D" id="2.30.38.10">
    <property type="entry name" value="Luciferase, Domain 3"/>
    <property type="match status" value="1"/>
</dbReference>
<dbReference type="NCBIfam" id="TIGR01733">
    <property type="entry name" value="AA-adenyl-dom"/>
    <property type="match status" value="2"/>
</dbReference>
<dbReference type="SMART" id="SM00823">
    <property type="entry name" value="PKS_PP"/>
    <property type="match status" value="3"/>
</dbReference>
<dbReference type="PANTHER" id="PTHR45527">
    <property type="entry name" value="NONRIBOSOMAL PEPTIDE SYNTHETASE"/>
    <property type="match status" value="1"/>
</dbReference>
<dbReference type="Pfam" id="PF00550">
    <property type="entry name" value="PP-binding"/>
    <property type="match status" value="3"/>
</dbReference>
<dbReference type="InterPro" id="IPR006162">
    <property type="entry name" value="Ppantetheine_attach_site"/>
</dbReference>
<dbReference type="NCBIfam" id="NF003417">
    <property type="entry name" value="PRK04813.1"/>
    <property type="match status" value="2"/>
</dbReference>
<dbReference type="CDD" id="cd19531">
    <property type="entry name" value="LCL_NRPS-like"/>
    <property type="match status" value="2"/>
</dbReference>
<dbReference type="EMBL" id="JBIAFP010000035">
    <property type="protein sequence ID" value="MFE9230504.1"/>
    <property type="molecule type" value="Genomic_DNA"/>
</dbReference>
<dbReference type="PROSITE" id="PS50075">
    <property type="entry name" value="CARRIER"/>
    <property type="match status" value="3"/>
</dbReference>